<feature type="transmembrane region" description="Helical" evidence="6">
    <location>
        <begin position="467"/>
        <end position="487"/>
    </location>
</feature>
<name>A0AAV0VXT2_9HEMI</name>
<evidence type="ECO:0000313" key="8">
    <source>
        <dbReference type="EMBL" id="CAI6348410.1"/>
    </source>
</evidence>
<keyword evidence="3 6" id="KW-1133">Transmembrane helix</keyword>
<dbReference type="InterPro" id="IPR029485">
    <property type="entry name" value="CAT_C"/>
</dbReference>
<keyword evidence="4 6" id="KW-0472">Membrane</keyword>
<feature type="transmembrane region" description="Helical" evidence="6">
    <location>
        <begin position="98"/>
        <end position="119"/>
    </location>
</feature>
<dbReference type="AlphaFoldDB" id="A0AAV0VXT2"/>
<dbReference type="GO" id="GO:0015189">
    <property type="term" value="F:L-lysine transmembrane transporter activity"/>
    <property type="evidence" value="ECO:0007669"/>
    <property type="project" value="TreeGrafter"/>
</dbReference>
<feature type="transmembrane region" description="Helical" evidence="6">
    <location>
        <begin position="67"/>
        <end position="86"/>
    </location>
</feature>
<dbReference type="Pfam" id="PF13906">
    <property type="entry name" value="AA_permease_C"/>
    <property type="match status" value="1"/>
</dbReference>
<evidence type="ECO:0000313" key="9">
    <source>
        <dbReference type="Proteomes" id="UP001160148"/>
    </source>
</evidence>
<comment type="caution">
    <text evidence="8">The sequence shown here is derived from an EMBL/GenBank/DDBJ whole genome shotgun (WGS) entry which is preliminary data.</text>
</comment>
<dbReference type="GO" id="GO:0000064">
    <property type="term" value="F:L-ornithine transmembrane transporter activity"/>
    <property type="evidence" value="ECO:0007669"/>
    <property type="project" value="TreeGrafter"/>
</dbReference>
<feature type="transmembrane region" description="Helical" evidence="6">
    <location>
        <begin position="533"/>
        <end position="552"/>
    </location>
</feature>
<feature type="transmembrane region" description="Helical" evidence="6">
    <location>
        <begin position="372"/>
        <end position="393"/>
    </location>
</feature>
<feature type="compositionally biased region" description="Polar residues" evidence="5">
    <location>
        <begin position="627"/>
        <end position="643"/>
    </location>
</feature>
<dbReference type="PANTHER" id="PTHR43243">
    <property type="entry name" value="INNER MEMBRANE TRANSPORTER YGJI-RELATED"/>
    <property type="match status" value="1"/>
</dbReference>
<evidence type="ECO:0000256" key="5">
    <source>
        <dbReference type="SAM" id="MobiDB-lite"/>
    </source>
</evidence>
<evidence type="ECO:0000256" key="3">
    <source>
        <dbReference type="ARBA" id="ARBA00022989"/>
    </source>
</evidence>
<evidence type="ECO:0000256" key="4">
    <source>
        <dbReference type="ARBA" id="ARBA00023136"/>
    </source>
</evidence>
<feature type="transmembrane region" description="Helical" evidence="6">
    <location>
        <begin position="35"/>
        <end position="55"/>
    </location>
</feature>
<dbReference type="GO" id="GO:0097638">
    <property type="term" value="P:L-arginine import across plasma membrane"/>
    <property type="evidence" value="ECO:0007669"/>
    <property type="project" value="TreeGrafter"/>
</dbReference>
<organism evidence="8 9">
    <name type="scientific">Macrosiphum euphorbiae</name>
    <name type="common">potato aphid</name>
    <dbReference type="NCBI Taxonomy" id="13131"/>
    <lineage>
        <taxon>Eukaryota</taxon>
        <taxon>Metazoa</taxon>
        <taxon>Ecdysozoa</taxon>
        <taxon>Arthropoda</taxon>
        <taxon>Hexapoda</taxon>
        <taxon>Insecta</taxon>
        <taxon>Pterygota</taxon>
        <taxon>Neoptera</taxon>
        <taxon>Paraneoptera</taxon>
        <taxon>Hemiptera</taxon>
        <taxon>Sternorrhyncha</taxon>
        <taxon>Aphidomorpha</taxon>
        <taxon>Aphidoidea</taxon>
        <taxon>Aphididae</taxon>
        <taxon>Macrosiphini</taxon>
        <taxon>Macrosiphum</taxon>
    </lineage>
</organism>
<reference evidence="8 9" key="1">
    <citation type="submission" date="2023-01" db="EMBL/GenBank/DDBJ databases">
        <authorList>
            <person name="Whitehead M."/>
        </authorList>
    </citation>
    <scope>NUCLEOTIDE SEQUENCE [LARGE SCALE GENOMIC DNA]</scope>
</reference>
<proteinExistence type="predicted"/>
<feature type="region of interest" description="Disordered" evidence="5">
    <location>
        <begin position="620"/>
        <end position="643"/>
    </location>
</feature>
<feature type="domain" description="Cationic amino acid transporter C-terminal" evidence="7">
    <location>
        <begin position="564"/>
        <end position="614"/>
    </location>
</feature>
<accession>A0AAV0VXT2</accession>
<keyword evidence="2 6" id="KW-0812">Transmembrane</keyword>
<evidence type="ECO:0000256" key="1">
    <source>
        <dbReference type="ARBA" id="ARBA00004141"/>
    </source>
</evidence>
<dbReference type="Gene3D" id="1.20.1740.10">
    <property type="entry name" value="Amino acid/polyamine transporter I"/>
    <property type="match status" value="1"/>
</dbReference>
<feature type="transmembrane region" description="Helical" evidence="6">
    <location>
        <begin position="564"/>
        <end position="583"/>
    </location>
</feature>
<dbReference type="EMBL" id="CARXXK010000001">
    <property type="protein sequence ID" value="CAI6348410.1"/>
    <property type="molecule type" value="Genomic_DNA"/>
</dbReference>
<evidence type="ECO:0000259" key="7">
    <source>
        <dbReference type="Pfam" id="PF13906"/>
    </source>
</evidence>
<feature type="transmembrane region" description="Helical" evidence="6">
    <location>
        <begin position="323"/>
        <end position="351"/>
    </location>
</feature>
<dbReference type="Pfam" id="PF13520">
    <property type="entry name" value="AA_permease_2"/>
    <property type="match status" value="1"/>
</dbReference>
<feature type="transmembrane region" description="Helical" evidence="6">
    <location>
        <begin position="589"/>
        <end position="611"/>
    </location>
</feature>
<evidence type="ECO:0000256" key="6">
    <source>
        <dbReference type="SAM" id="Phobius"/>
    </source>
</evidence>
<comment type="subcellular location">
    <subcellularLocation>
        <location evidence="1">Membrane</location>
        <topology evidence="1">Multi-pass membrane protein</topology>
    </subcellularLocation>
</comment>
<dbReference type="FunFam" id="1.20.1740.10:FF:000010">
    <property type="entry name" value="probable cationic amino acid transporter"/>
    <property type="match status" value="1"/>
</dbReference>
<dbReference type="PIRSF" id="PIRSF006060">
    <property type="entry name" value="AA_transporter"/>
    <property type="match status" value="1"/>
</dbReference>
<dbReference type="Proteomes" id="UP001160148">
    <property type="component" value="Unassembled WGS sequence"/>
</dbReference>
<protein>
    <recommendedName>
        <fullName evidence="7">Cationic amino acid transporter C-terminal domain-containing protein</fullName>
    </recommendedName>
</protein>
<feature type="transmembrane region" description="Helical" evidence="6">
    <location>
        <begin position="276"/>
        <end position="303"/>
    </location>
</feature>
<gene>
    <name evidence="8" type="ORF">MEUPH1_LOCUS5089</name>
</gene>
<feature type="transmembrane region" description="Helical" evidence="6">
    <location>
        <begin position="195"/>
        <end position="215"/>
    </location>
</feature>
<dbReference type="InterPro" id="IPR002293">
    <property type="entry name" value="AA/rel_permease1"/>
</dbReference>
<dbReference type="GO" id="GO:0061459">
    <property type="term" value="F:L-arginine transmembrane transporter activity"/>
    <property type="evidence" value="ECO:0007669"/>
    <property type="project" value="TreeGrafter"/>
</dbReference>
<keyword evidence="9" id="KW-1185">Reference proteome</keyword>
<dbReference type="PANTHER" id="PTHR43243:SF95">
    <property type="entry name" value="LD37241P"/>
    <property type="match status" value="1"/>
</dbReference>
<evidence type="ECO:0000256" key="2">
    <source>
        <dbReference type="ARBA" id="ARBA00022692"/>
    </source>
</evidence>
<feature type="transmembrane region" description="Helical" evidence="6">
    <location>
        <begin position="399"/>
        <end position="418"/>
    </location>
</feature>
<feature type="transmembrane region" description="Helical" evidence="6">
    <location>
        <begin position="235"/>
        <end position="255"/>
    </location>
</feature>
<dbReference type="GO" id="GO:0005886">
    <property type="term" value="C:plasma membrane"/>
    <property type="evidence" value="ECO:0007669"/>
    <property type="project" value="TreeGrafter"/>
</dbReference>
<sequence>MMKLRETLYQVLFRRKNEDDIDDPDKQKLARVLNLVDLTALGVGSTLGVGVYVLAGNVARIEAGPAVVLSFVLAAFASALAGLCYAEFAARVPRAGSAYVYSYVGVGEFVAFVIGWNLILEYVIGTASVAKAFSNYIDALLDYPVKTTMTYLFPMNVSFLADYPDVLSFSLVILLSIILSWGVRESTMINNVFTVVNLLTVFTVVVSGLFKVNLYNWNIPKQDIPKSANGGEGGFMPFGWAGVTAGAAKCFYGFIGFDSVATTGEEAKKPKRDIPLAIILSLSIITFAYCCISSVLTLMWPYYDQDIDAPFPYVYDKLGWTTLKMIVSSGAIFAMFASLLASMFSMPRILMTMAEDGLMFSMFSIIHPKFKTPLLATLLSGLLAGIITALLNLEQLMNMMSIGTLLAYTIVCICVLILRYKNDPDGDEFVKNQVIEEPETSSGIFKVVDKYFNLSNVDSANKETERVATTITVLYICTSALFSFVTVQNECVATNHQWCNGNDSNSSAFQPGCVLNTHNATTLFKQACIENSIATYASAILAIGLLLLLLLLTRQPQSNKKLSFKVPLVPLIPCISILMNVYLMMKLDIITWIRFSIWLTIGLFIYVLYGMNNSAEGLKRKGETKNSRSSSAEPIHQISSINL</sequence>
<feature type="transmembrane region" description="Helical" evidence="6">
    <location>
        <begin position="166"/>
        <end position="183"/>
    </location>
</feature>